<dbReference type="InterPro" id="IPR036869">
    <property type="entry name" value="J_dom_sf"/>
</dbReference>
<dbReference type="EMBL" id="VOAH01000011">
    <property type="protein sequence ID" value="TVP39927.1"/>
    <property type="molecule type" value="Genomic_DNA"/>
</dbReference>
<protein>
    <submittedName>
        <fullName evidence="4">Chaperone protein dnaJ (Hsp40)</fullName>
    </submittedName>
</protein>
<evidence type="ECO:0000256" key="2">
    <source>
        <dbReference type="SAM" id="Phobius"/>
    </source>
</evidence>
<gene>
    <name evidence="4" type="primary">dnaJ2</name>
    <name evidence="4" type="ORF">NARC_110139</name>
</gene>
<accession>A0A557STI8</accession>
<dbReference type="CDD" id="cd06257">
    <property type="entry name" value="DnaJ"/>
    <property type="match status" value="1"/>
</dbReference>
<dbReference type="InterPro" id="IPR001623">
    <property type="entry name" value="DnaJ_domain"/>
</dbReference>
<reference evidence="4 5" key="1">
    <citation type="journal article" date="2019" name="Front. Microbiol.">
        <title>Ammonia Oxidation by the Arctic Terrestrial Thaumarchaeote Candidatus Nitrosocosmicus arcticus Is Stimulated by Increasing Temperatures.</title>
        <authorList>
            <person name="Alves R.J.E."/>
            <person name="Kerou M."/>
            <person name="Zappe A."/>
            <person name="Bittner R."/>
            <person name="Abby S.S."/>
            <person name="Schmidt H.A."/>
            <person name="Pfeifer K."/>
            <person name="Schleper C."/>
        </authorList>
    </citation>
    <scope>NUCLEOTIDE SEQUENCE [LARGE SCALE GENOMIC DNA]</scope>
    <source>
        <strain evidence="4 5">Kfb</strain>
    </source>
</reference>
<dbReference type="Proteomes" id="UP000315289">
    <property type="component" value="Unassembled WGS sequence"/>
</dbReference>
<dbReference type="GO" id="GO:0036503">
    <property type="term" value="P:ERAD pathway"/>
    <property type="evidence" value="ECO:0007669"/>
    <property type="project" value="TreeGrafter"/>
</dbReference>
<proteinExistence type="predicted"/>
<sequence length="145" mass="16591">MLLSQSYYDILEIDQHATNADIKKSFRLLALKHHPDKNKSNESHQKFLQIVEAYEVLSDENSRRKYDLMNSSSNRSSSFTTSWTPSADLSKFYSYDVIKNWQVPNKSTGGMWDIGEKENLGMWKTTLALFGSLACVAVFIIILSN</sequence>
<keyword evidence="2" id="KW-0472">Membrane</keyword>
<dbReference type="AlphaFoldDB" id="A0A557STI8"/>
<comment type="caution">
    <text evidence="4">The sequence shown here is derived from an EMBL/GenBank/DDBJ whole genome shotgun (WGS) entry which is preliminary data.</text>
</comment>
<dbReference type="PANTHER" id="PTHR44360:SF1">
    <property type="entry name" value="DNAJ HOMOLOG SUBFAMILY B MEMBER 9"/>
    <property type="match status" value="1"/>
</dbReference>
<name>A0A557STI8_9ARCH</name>
<evidence type="ECO:0000313" key="4">
    <source>
        <dbReference type="EMBL" id="TVP39927.1"/>
    </source>
</evidence>
<keyword evidence="2" id="KW-0812">Transmembrane</keyword>
<keyword evidence="1" id="KW-0143">Chaperone</keyword>
<evidence type="ECO:0000259" key="3">
    <source>
        <dbReference type="PROSITE" id="PS50076"/>
    </source>
</evidence>
<evidence type="ECO:0000256" key="1">
    <source>
        <dbReference type="ARBA" id="ARBA00023186"/>
    </source>
</evidence>
<dbReference type="Pfam" id="PF00226">
    <property type="entry name" value="DnaJ"/>
    <property type="match status" value="1"/>
</dbReference>
<dbReference type="GO" id="GO:0051787">
    <property type="term" value="F:misfolded protein binding"/>
    <property type="evidence" value="ECO:0007669"/>
    <property type="project" value="TreeGrafter"/>
</dbReference>
<dbReference type="Gene3D" id="1.10.287.110">
    <property type="entry name" value="DnaJ domain"/>
    <property type="match status" value="1"/>
</dbReference>
<keyword evidence="2" id="KW-1133">Transmembrane helix</keyword>
<dbReference type="InterPro" id="IPR051948">
    <property type="entry name" value="Hsp70_co-chaperone_J-domain"/>
</dbReference>
<dbReference type="PROSITE" id="PS50076">
    <property type="entry name" value="DNAJ_2"/>
    <property type="match status" value="1"/>
</dbReference>
<dbReference type="SMART" id="SM00271">
    <property type="entry name" value="DnaJ"/>
    <property type="match status" value="1"/>
</dbReference>
<dbReference type="GO" id="GO:0051087">
    <property type="term" value="F:protein-folding chaperone binding"/>
    <property type="evidence" value="ECO:0007669"/>
    <property type="project" value="TreeGrafter"/>
</dbReference>
<feature type="transmembrane region" description="Helical" evidence="2">
    <location>
        <begin position="127"/>
        <end position="144"/>
    </location>
</feature>
<keyword evidence="5" id="KW-1185">Reference proteome</keyword>
<organism evidence="4 5">
    <name type="scientific">Candidatus Nitrosocosmicus arcticus</name>
    <dbReference type="NCBI Taxonomy" id="2035267"/>
    <lineage>
        <taxon>Archaea</taxon>
        <taxon>Nitrososphaerota</taxon>
        <taxon>Nitrososphaeria</taxon>
        <taxon>Nitrososphaerales</taxon>
        <taxon>Nitrososphaeraceae</taxon>
        <taxon>Candidatus Nitrosocosmicus</taxon>
    </lineage>
</organism>
<feature type="domain" description="J" evidence="3">
    <location>
        <begin position="6"/>
        <end position="70"/>
    </location>
</feature>
<dbReference type="PANTHER" id="PTHR44360">
    <property type="entry name" value="DNAJ HOMOLOG SUBFAMILY B MEMBER 9"/>
    <property type="match status" value="1"/>
</dbReference>
<dbReference type="PRINTS" id="PR00625">
    <property type="entry name" value="JDOMAIN"/>
</dbReference>
<evidence type="ECO:0000313" key="5">
    <source>
        <dbReference type="Proteomes" id="UP000315289"/>
    </source>
</evidence>
<dbReference type="SUPFAM" id="SSF46565">
    <property type="entry name" value="Chaperone J-domain"/>
    <property type="match status" value="1"/>
</dbReference>